<reference evidence="2 3" key="1">
    <citation type="submission" date="2019-12" db="EMBL/GenBank/DDBJ databases">
        <authorList>
            <person name="Scholz U."/>
            <person name="Mascher M."/>
            <person name="Fiebig A."/>
        </authorList>
    </citation>
    <scope>NUCLEOTIDE SEQUENCE</scope>
</reference>
<dbReference type="Pfam" id="PF26214">
    <property type="entry name" value="Ubiquitin_GT-1"/>
    <property type="match status" value="1"/>
</dbReference>
<evidence type="ECO:0000259" key="1">
    <source>
        <dbReference type="Pfam" id="PF26214"/>
    </source>
</evidence>
<evidence type="ECO:0000313" key="2">
    <source>
        <dbReference type="EMBL" id="CAA2628853.1"/>
    </source>
</evidence>
<organism evidence="2">
    <name type="scientific">Spirodela intermedia</name>
    <name type="common">Intermediate duckweed</name>
    <dbReference type="NCBI Taxonomy" id="51605"/>
    <lineage>
        <taxon>Eukaryota</taxon>
        <taxon>Viridiplantae</taxon>
        <taxon>Streptophyta</taxon>
        <taxon>Embryophyta</taxon>
        <taxon>Tracheophyta</taxon>
        <taxon>Spermatophyta</taxon>
        <taxon>Magnoliopsida</taxon>
        <taxon>Liliopsida</taxon>
        <taxon>Araceae</taxon>
        <taxon>Lemnoideae</taxon>
        <taxon>Spirodela</taxon>
    </lineage>
</organism>
<dbReference type="Proteomes" id="UP001189122">
    <property type="component" value="Unassembled WGS sequence"/>
</dbReference>
<dbReference type="EMBL" id="LR743598">
    <property type="protein sequence ID" value="CAA2628853.1"/>
    <property type="molecule type" value="Genomic_DNA"/>
</dbReference>
<keyword evidence="3" id="KW-1185">Reference proteome</keyword>
<dbReference type="AlphaFoldDB" id="A0A7I8JD73"/>
<protein>
    <recommendedName>
        <fullName evidence="1">GT-1/4-like C-terminal domain-containing protein</fullName>
    </recommendedName>
</protein>
<evidence type="ECO:0000313" key="3">
    <source>
        <dbReference type="Proteomes" id="UP001189122"/>
    </source>
</evidence>
<accession>A0A7I8JD73</accession>
<gene>
    <name evidence="2" type="ORF">SI7747_11014494</name>
</gene>
<dbReference type="InterPro" id="IPR058943">
    <property type="entry name" value="GT-1/4_C"/>
</dbReference>
<dbReference type="PANTHER" id="PTHR21654:SF84">
    <property type="entry name" value="SI:DKEY-66I24.7"/>
    <property type="match status" value="1"/>
</dbReference>
<dbReference type="EMBL" id="CACRZD030000011">
    <property type="protein sequence ID" value="CAA6668100.1"/>
    <property type="molecule type" value="Genomic_DNA"/>
</dbReference>
<feature type="domain" description="GT-1/4-like C-terminal" evidence="1">
    <location>
        <begin position="221"/>
        <end position="286"/>
    </location>
</feature>
<dbReference type="PANTHER" id="PTHR21654">
    <property type="entry name" value="FI21293P1"/>
    <property type="match status" value="1"/>
</dbReference>
<sequence length="292" mass="32374">MVGNGELAAPPAAATMMMILGESSGEDHEIKAPKKRAETWAQEETRSLIILRGRWTGFSTPQNEGPGLRSVPTMCTDKWRNLLKEFKKSKQQCRAGGGGPPKMSCYREMEELLKERNRCPAEDAKVDSYLQFSDKVLEDAGVPYGSVEGGEGHCGRVIMVKCGNFTRKIGINGSAEAIKDAIKSAFGLRTRRAFWLEDGDAVVHSFDREMPLGTYTLHLDQGLTIKICLYEEAEQLQVSTVEKTLYTDDDLRDLLGRRGWAGLRELGGFRTIDNLDELQHGAVYEGLRLLGG</sequence>
<name>A0A7I8JD73_SPIIN</name>
<proteinExistence type="predicted"/>